<proteinExistence type="predicted"/>
<dbReference type="CDD" id="cd04095">
    <property type="entry name" value="CysN_NoDQ_III"/>
    <property type="match status" value="1"/>
</dbReference>
<dbReference type="GO" id="GO:0006790">
    <property type="term" value="P:sulfur compound metabolic process"/>
    <property type="evidence" value="ECO:0007669"/>
    <property type="project" value="InterPro"/>
</dbReference>
<dbReference type="InterPro" id="IPR000795">
    <property type="entry name" value="T_Tr_GTP-bd_dom"/>
</dbReference>
<evidence type="ECO:0000256" key="6">
    <source>
        <dbReference type="ARBA" id="ARBA00023134"/>
    </source>
</evidence>
<dbReference type="AlphaFoldDB" id="A0A069RDX7"/>
<gene>
    <name evidence="8" type="primary">cysN</name>
    <name evidence="8" type="ORF">CLIT_11c02600</name>
</gene>
<dbReference type="STRING" id="1121324.CLIT_11c02600"/>
<dbReference type="GO" id="GO:0005525">
    <property type="term" value="F:GTP binding"/>
    <property type="evidence" value="ECO:0007669"/>
    <property type="project" value="UniProtKB-KW"/>
</dbReference>
<dbReference type="InterPro" id="IPR054696">
    <property type="entry name" value="GTP-eEF1A_C"/>
</dbReference>
<dbReference type="SUPFAM" id="SSF50465">
    <property type="entry name" value="EF-Tu/eEF-1alpha/eIF2-gamma C-terminal domain"/>
    <property type="match status" value="1"/>
</dbReference>
<dbReference type="InterPro" id="IPR041757">
    <property type="entry name" value="CysN_GTP-bd"/>
</dbReference>
<evidence type="ECO:0000256" key="5">
    <source>
        <dbReference type="ARBA" id="ARBA00022840"/>
    </source>
</evidence>
<keyword evidence="4" id="KW-0547">Nucleotide-binding</keyword>
<evidence type="ECO:0000256" key="2">
    <source>
        <dbReference type="ARBA" id="ARBA00022679"/>
    </source>
</evidence>
<dbReference type="Pfam" id="PF00009">
    <property type="entry name" value="GTP_EFTU"/>
    <property type="match status" value="1"/>
</dbReference>
<feature type="domain" description="Tr-type G" evidence="7">
    <location>
        <begin position="8"/>
        <end position="220"/>
    </location>
</feature>
<sequence>MNSLDFIKESMNIVIVGHVDHGKSTIIGRLLADTDSLPKGKLEQVKEKCRRSSKPFEYAFLLDALKDEQEQGITIDAARCFFNTKKRDYIIIDAPGHIEFLKNMVTGASRAEVALLVIDANEGIKENSKRHGYLLSMLGIKKIAVLVNKMDLVDYDEEIYEKIVEGYTEFLEQIDIKPEAFVPVSGFEGVNIAEKSKETPWYGGKSVLDLLDSFETMRPELDQPFRMPIQGVYKFTKKGDKRRIVAGTIETGKFKVGDEVVFYPSGKKSRVKTIESLNKSDIKEAHSGYATGFTLDEQIYVKRGEVAALASEQRLDYSTRIRGNIFWLGTKPITIGSEYMLKIGTAKSIAKVEKIVRVIDASNLKNEQKGHVDRHDVAEIIFKTAKPIAFDLADKLSATSRFVIVDDYEISGGGIVVESLDSEENKTGEGVYENSYIWEKSLISKTKRAKKYGQTPTLVLLAGNEDSNIYEIGKQLEKQLIEEGKNAFFIGIGKIKNGAVVSEFNPYGNEHMKRFADTSNLLIEAGNIVIAVASGLGEQEIDIIGTRIDENDILKVWLGRDNEENISDDIDIKGDVTVDGGVSEIKKHLEKEGIIFKAG</sequence>
<dbReference type="SUPFAM" id="SSF52540">
    <property type="entry name" value="P-loop containing nucleoside triphosphate hydrolases"/>
    <property type="match status" value="1"/>
</dbReference>
<dbReference type="Gene3D" id="2.40.30.10">
    <property type="entry name" value="Translation factors"/>
    <property type="match status" value="2"/>
</dbReference>
<dbReference type="InterPro" id="IPR050100">
    <property type="entry name" value="TRAFAC_GTPase_members"/>
</dbReference>
<dbReference type="InterPro" id="IPR011779">
    <property type="entry name" value="SO4_adenylTrfase_lsu"/>
</dbReference>
<keyword evidence="6" id="KW-0342">GTP-binding</keyword>
<evidence type="ECO:0000313" key="8">
    <source>
        <dbReference type="EMBL" id="KDR95231.1"/>
    </source>
</evidence>
<dbReference type="InterPro" id="IPR044139">
    <property type="entry name" value="CysN_NoDQ_III"/>
</dbReference>
<dbReference type="EC" id="2.7.7.4" evidence="1"/>
<evidence type="ECO:0000259" key="7">
    <source>
        <dbReference type="PROSITE" id="PS51722"/>
    </source>
</evidence>
<dbReference type="InterPro" id="IPR027417">
    <property type="entry name" value="P-loop_NTPase"/>
</dbReference>
<organism evidence="8 9">
    <name type="scientific">Peptoclostridium litorale DSM 5388</name>
    <dbReference type="NCBI Taxonomy" id="1121324"/>
    <lineage>
        <taxon>Bacteria</taxon>
        <taxon>Bacillati</taxon>
        <taxon>Bacillota</taxon>
        <taxon>Clostridia</taxon>
        <taxon>Peptostreptococcales</taxon>
        <taxon>Peptoclostridiaceae</taxon>
        <taxon>Peptoclostridium</taxon>
    </lineage>
</organism>
<dbReference type="PRINTS" id="PR00315">
    <property type="entry name" value="ELONGATNFCT"/>
</dbReference>
<dbReference type="PROSITE" id="PS00301">
    <property type="entry name" value="G_TR_1"/>
    <property type="match status" value="1"/>
</dbReference>
<keyword evidence="5" id="KW-0067">ATP-binding</keyword>
<dbReference type="InterPro" id="IPR009000">
    <property type="entry name" value="Transl_B-barrel_sf"/>
</dbReference>
<keyword evidence="3 8" id="KW-0548">Nucleotidyltransferase</keyword>
<dbReference type="Gene3D" id="3.40.50.300">
    <property type="entry name" value="P-loop containing nucleotide triphosphate hydrolases"/>
    <property type="match status" value="2"/>
</dbReference>
<protein>
    <recommendedName>
        <fullName evidence="1">sulfate adenylyltransferase</fullName>
        <ecNumber evidence="1">2.7.7.4</ecNumber>
    </recommendedName>
</protein>
<dbReference type="PROSITE" id="PS51722">
    <property type="entry name" value="G_TR_2"/>
    <property type="match status" value="1"/>
</dbReference>
<dbReference type="EMBL" id="JJMM01000011">
    <property type="protein sequence ID" value="KDR95231.1"/>
    <property type="molecule type" value="Genomic_DNA"/>
</dbReference>
<dbReference type="GO" id="GO:0004781">
    <property type="term" value="F:sulfate adenylyltransferase (ATP) activity"/>
    <property type="evidence" value="ECO:0007669"/>
    <property type="project" value="UniProtKB-EC"/>
</dbReference>
<comment type="caution">
    <text evidence="8">The sequence shown here is derived from an EMBL/GenBank/DDBJ whole genome shotgun (WGS) entry which is preliminary data.</text>
</comment>
<dbReference type="InterPro" id="IPR009001">
    <property type="entry name" value="Transl_elong_EF1A/Init_IF2_C"/>
</dbReference>
<dbReference type="Pfam" id="PF22594">
    <property type="entry name" value="GTP-eEF1A_C"/>
    <property type="match status" value="1"/>
</dbReference>
<dbReference type="CDD" id="cd04166">
    <property type="entry name" value="CysN_ATPS"/>
    <property type="match status" value="1"/>
</dbReference>
<name>A0A069RDX7_PEPLI</name>
<dbReference type="RefSeq" id="WP_243236067.1">
    <property type="nucleotide sequence ID" value="NZ_JJMM01000011.1"/>
</dbReference>
<evidence type="ECO:0000256" key="4">
    <source>
        <dbReference type="ARBA" id="ARBA00022741"/>
    </source>
</evidence>
<reference evidence="8 9" key="1">
    <citation type="submission" date="2014-03" db="EMBL/GenBank/DDBJ databases">
        <title>Genome sequence of Clostridium litorale W6, DSM 5388.</title>
        <authorList>
            <person name="Poehlein A."/>
            <person name="Jagirdar A."/>
            <person name="Khonsari B."/>
            <person name="Chibani C.M."/>
            <person name="Gutierrez Gutierrez D.A."/>
            <person name="Davydova E."/>
            <person name="Alghaithi H.S."/>
            <person name="Nair K.P."/>
            <person name="Dhamotharan K."/>
            <person name="Chandran L."/>
            <person name="G W."/>
            <person name="Daniel R."/>
        </authorList>
    </citation>
    <scope>NUCLEOTIDE SEQUENCE [LARGE SCALE GENOMIC DNA]</scope>
    <source>
        <strain evidence="8 9">W6</strain>
    </source>
</reference>
<evidence type="ECO:0000313" key="9">
    <source>
        <dbReference type="Proteomes" id="UP000027946"/>
    </source>
</evidence>
<dbReference type="NCBIfam" id="TIGR02034">
    <property type="entry name" value="CysN"/>
    <property type="match status" value="1"/>
</dbReference>
<dbReference type="SUPFAM" id="SSF50447">
    <property type="entry name" value="Translation proteins"/>
    <property type="match status" value="1"/>
</dbReference>
<evidence type="ECO:0000256" key="1">
    <source>
        <dbReference type="ARBA" id="ARBA00012391"/>
    </source>
</evidence>
<keyword evidence="2 8" id="KW-0808">Transferase</keyword>
<dbReference type="GO" id="GO:0005524">
    <property type="term" value="F:ATP binding"/>
    <property type="evidence" value="ECO:0007669"/>
    <property type="project" value="UniProtKB-KW"/>
</dbReference>
<dbReference type="PANTHER" id="PTHR23115">
    <property type="entry name" value="TRANSLATION FACTOR"/>
    <property type="match status" value="1"/>
</dbReference>
<dbReference type="InterPro" id="IPR031157">
    <property type="entry name" value="G_TR_CS"/>
</dbReference>
<keyword evidence="9" id="KW-1185">Reference proteome</keyword>
<dbReference type="GO" id="GO:0003924">
    <property type="term" value="F:GTPase activity"/>
    <property type="evidence" value="ECO:0007669"/>
    <property type="project" value="InterPro"/>
</dbReference>
<accession>A0A069RDX7</accession>
<dbReference type="Proteomes" id="UP000027946">
    <property type="component" value="Unassembled WGS sequence"/>
</dbReference>
<dbReference type="eggNOG" id="COG2895">
    <property type="taxonomic scope" value="Bacteria"/>
</dbReference>
<evidence type="ECO:0000256" key="3">
    <source>
        <dbReference type="ARBA" id="ARBA00022695"/>
    </source>
</evidence>